<dbReference type="SUPFAM" id="SSF53474">
    <property type="entry name" value="alpha/beta-Hydrolases"/>
    <property type="match status" value="1"/>
</dbReference>
<dbReference type="Pfam" id="PF00561">
    <property type="entry name" value="Abhydrolase_1"/>
    <property type="match status" value="1"/>
</dbReference>
<evidence type="ECO:0000256" key="1">
    <source>
        <dbReference type="ARBA" id="ARBA00022801"/>
    </source>
</evidence>
<dbReference type="Gene3D" id="3.40.50.1820">
    <property type="entry name" value="alpha/beta hydrolase"/>
    <property type="match status" value="1"/>
</dbReference>
<evidence type="ECO:0000259" key="3">
    <source>
        <dbReference type="Pfam" id="PF00561"/>
    </source>
</evidence>
<evidence type="ECO:0000256" key="2">
    <source>
        <dbReference type="ARBA" id="ARBA00038334"/>
    </source>
</evidence>
<evidence type="ECO:0000313" key="5">
    <source>
        <dbReference type="Proteomes" id="UP000054988"/>
    </source>
</evidence>
<reference evidence="4 5" key="1">
    <citation type="submission" date="2015-12" db="EMBL/GenBank/DDBJ databases">
        <title>Draft genome sequence of Moniliophthora roreri, the causal agent of frosty pod rot of cacao.</title>
        <authorList>
            <person name="Aime M.C."/>
            <person name="Diaz-Valderrama J.R."/>
            <person name="Kijpornyongpan T."/>
            <person name="Phillips-Mora W."/>
        </authorList>
    </citation>
    <scope>NUCLEOTIDE SEQUENCE [LARGE SCALE GENOMIC DNA]</scope>
    <source>
        <strain evidence="4 5">MCA 2952</strain>
    </source>
</reference>
<dbReference type="InterPro" id="IPR000073">
    <property type="entry name" value="AB_hydrolase_1"/>
</dbReference>
<dbReference type="PRINTS" id="PR00111">
    <property type="entry name" value="ABHYDROLASE"/>
</dbReference>
<comment type="similarity">
    <text evidence="2">Belongs to the AB hydrolase superfamily. Epoxide hydrolase family.</text>
</comment>
<dbReference type="PANTHER" id="PTHR43329">
    <property type="entry name" value="EPOXIDE HYDROLASE"/>
    <property type="match status" value="1"/>
</dbReference>
<keyword evidence="1" id="KW-0378">Hydrolase</keyword>
<proteinExistence type="inferred from homology"/>
<dbReference type="eggNOG" id="KOG4178">
    <property type="taxonomic scope" value="Eukaryota"/>
</dbReference>
<dbReference type="AlphaFoldDB" id="A0A0W0FE94"/>
<dbReference type="EMBL" id="LATX01002055">
    <property type="protein sequence ID" value="KTB34632.1"/>
    <property type="molecule type" value="Genomic_DNA"/>
</dbReference>
<dbReference type="InterPro" id="IPR029058">
    <property type="entry name" value="AB_hydrolase_fold"/>
</dbReference>
<comment type="caution">
    <text evidence="4">The sequence shown here is derived from an EMBL/GenBank/DDBJ whole genome shotgun (WGS) entry which is preliminary data.</text>
</comment>
<evidence type="ECO:0000313" key="4">
    <source>
        <dbReference type="EMBL" id="KTB34632.1"/>
    </source>
</evidence>
<dbReference type="InterPro" id="IPR000639">
    <property type="entry name" value="Epox_hydrolase-like"/>
</dbReference>
<sequence length="334" mass="37607">MDLSSYKTVQTSRGMTYHYYFSLPRREGGKTLLLIHGFPGSSFDWHHQVTYLEERGYGLIVPDMLGYGGSSKPTDPNAYRHSLIANDLKDILDAERIQQAIVIGHDWGTLATARLVIYHPERVQALGFLTVGYLPPPPPGTKFDLNACNERTKKVFGHEVFGYWEFFSAPDAGEVTMANLETMLDMNFPADYEMWKTDVTPTGAYRASLTSGKAYPRAEWMSPQDRARITEILRKGGFEAPSCYYKVQTSGIQIEDDQQIPPEKGALPKIPIFFGDALKDPVAREELFLCAFGIPESPLKGENVTRKAFDAGHWLMFEKPDEVSEALNGWLESF</sequence>
<feature type="domain" description="AB hydrolase-1" evidence="3">
    <location>
        <begin position="31"/>
        <end position="147"/>
    </location>
</feature>
<protein>
    <recommendedName>
        <fullName evidence="3">AB hydrolase-1 domain-containing protein</fullName>
    </recommendedName>
</protein>
<dbReference type="PRINTS" id="PR00412">
    <property type="entry name" value="EPOXHYDRLASE"/>
</dbReference>
<name>A0A0W0FE94_MONRR</name>
<gene>
    <name evidence="4" type="ORF">WG66_12796</name>
</gene>
<dbReference type="GO" id="GO:0016787">
    <property type="term" value="F:hydrolase activity"/>
    <property type="evidence" value="ECO:0007669"/>
    <property type="project" value="UniProtKB-KW"/>
</dbReference>
<dbReference type="Proteomes" id="UP000054988">
    <property type="component" value="Unassembled WGS sequence"/>
</dbReference>
<organism evidence="4 5">
    <name type="scientific">Moniliophthora roreri</name>
    <name type="common">Frosty pod rot fungus</name>
    <name type="synonym">Monilia roreri</name>
    <dbReference type="NCBI Taxonomy" id="221103"/>
    <lineage>
        <taxon>Eukaryota</taxon>
        <taxon>Fungi</taxon>
        <taxon>Dikarya</taxon>
        <taxon>Basidiomycota</taxon>
        <taxon>Agaricomycotina</taxon>
        <taxon>Agaricomycetes</taxon>
        <taxon>Agaricomycetidae</taxon>
        <taxon>Agaricales</taxon>
        <taxon>Marasmiineae</taxon>
        <taxon>Marasmiaceae</taxon>
        <taxon>Moniliophthora</taxon>
    </lineage>
</organism>
<accession>A0A0W0FE94</accession>